<feature type="domain" description="PAC" evidence="1">
    <location>
        <begin position="263"/>
        <end position="315"/>
    </location>
</feature>
<dbReference type="Gene3D" id="3.30.450.20">
    <property type="entry name" value="PAS domain"/>
    <property type="match status" value="1"/>
</dbReference>
<dbReference type="AlphaFoldDB" id="A0A1L3SVQ7"/>
<dbReference type="SUPFAM" id="SSF55073">
    <property type="entry name" value="Nucleotide cyclase"/>
    <property type="match status" value="1"/>
</dbReference>
<reference evidence="4" key="1">
    <citation type="submission" date="2016-11" db="EMBL/GenBank/DDBJ databases">
        <title>Mesorhizobium oceanicum sp. nov., isolated from deep seawater in South China Sea.</title>
        <authorList>
            <person name="Fu G.-Y."/>
        </authorList>
    </citation>
    <scope>NUCLEOTIDE SEQUENCE [LARGE SCALE GENOMIC DNA]</scope>
    <source>
        <strain evidence="4">B7</strain>
    </source>
</reference>
<dbReference type="CDD" id="cd01949">
    <property type="entry name" value="GGDEF"/>
    <property type="match status" value="1"/>
</dbReference>
<dbReference type="Gene3D" id="3.30.70.270">
    <property type="match status" value="1"/>
</dbReference>
<dbReference type="InterPro" id="IPR003018">
    <property type="entry name" value="GAF"/>
</dbReference>
<dbReference type="InterPro" id="IPR000160">
    <property type="entry name" value="GGDEF_dom"/>
</dbReference>
<proteinExistence type="predicted"/>
<dbReference type="RefSeq" id="WP_072606872.1">
    <property type="nucleotide sequence ID" value="NZ_CP018171.1"/>
</dbReference>
<evidence type="ECO:0000259" key="1">
    <source>
        <dbReference type="PROSITE" id="PS50113"/>
    </source>
</evidence>
<dbReference type="InterPro" id="IPR029787">
    <property type="entry name" value="Nucleotide_cyclase"/>
</dbReference>
<dbReference type="SUPFAM" id="SSF55785">
    <property type="entry name" value="PYP-like sensor domain (PAS domain)"/>
    <property type="match status" value="1"/>
</dbReference>
<name>A0A1L3SVQ7_9HYPH</name>
<dbReference type="EMBL" id="CP018171">
    <property type="protein sequence ID" value="APH73405.1"/>
    <property type="molecule type" value="Genomic_DNA"/>
</dbReference>
<dbReference type="Pfam" id="PF00990">
    <property type="entry name" value="GGDEF"/>
    <property type="match status" value="1"/>
</dbReference>
<dbReference type="Gene3D" id="3.30.450.40">
    <property type="match status" value="1"/>
</dbReference>
<dbReference type="SMART" id="SM00065">
    <property type="entry name" value="GAF"/>
    <property type="match status" value="1"/>
</dbReference>
<dbReference type="KEGG" id="meso:BSQ44_20025"/>
<dbReference type="NCBIfam" id="TIGR00254">
    <property type="entry name" value="GGDEF"/>
    <property type="match status" value="1"/>
</dbReference>
<evidence type="ECO:0000313" key="3">
    <source>
        <dbReference type="EMBL" id="APH73405.1"/>
    </source>
</evidence>
<evidence type="ECO:0000259" key="2">
    <source>
        <dbReference type="PROSITE" id="PS50887"/>
    </source>
</evidence>
<organism evidence="3 4">
    <name type="scientific">Aquibium oceanicum</name>
    <dbReference type="NCBI Taxonomy" id="1670800"/>
    <lineage>
        <taxon>Bacteria</taxon>
        <taxon>Pseudomonadati</taxon>
        <taxon>Pseudomonadota</taxon>
        <taxon>Alphaproteobacteria</taxon>
        <taxon>Hyphomicrobiales</taxon>
        <taxon>Phyllobacteriaceae</taxon>
        <taxon>Aquibium</taxon>
    </lineage>
</organism>
<evidence type="ECO:0008006" key="5">
    <source>
        <dbReference type="Google" id="ProtNLM"/>
    </source>
</evidence>
<dbReference type="InterPro" id="IPR043128">
    <property type="entry name" value="Rev_trsase/Diguanyl_cyclase"/>
</dbReference>
<dbReference type="PANTHER" id="PTHR43102:SF2">
    <property type="entry name" value="GAF DOMAIN-CONTAINING PROTEIN"/>
    <property type="match status" value="1"/>
</dbReference>
<sequence length="484" mass="54248">MFPVPQNETVRLQHVLELGILDSAFEPQFDALVMHASEMFGVSGSLISIIDRSRQWFKAVHGLDMRETRREDAFCNHAIATGSKVIVEDATQDERFSSNPLVLQENGIRFYAGVPLAIEEGIHVGTLCILDTKPRRFSPTAIRALERLGQVAEALIKQLAQARQLCKLTDEIRLKNVLLAERNAELLVNQQLLEDAYRLGNMGAWERDLTTGNYRWSKSLYALHGIDIDVEITDETLRRFYSDSEWARLNETVERAYKENSPYEIEVEFLTAENAPRHARISSAVQFDEDGVPIRRLGLKQDITAEKEARIALRKVAEYDALTGLLNRSALLAKMEEQSSQGRPICLMMLDLDGFKDVNDTSGHNAGDACLREIGRRLRAMPSEVFIGRVGGDEFAMFMEATDKLHMEALATWTLLKVSEPLSWDEQGFQLGVSIGITHSLDRPAANPALLMTEADLALYAAKSKGKTDTNSSPIRCGWMPPAR</sequence>
<dbReference type="SMART" id="SM00267">
    <property type="entry name" value="GGDEF"/>
    <property type="match status" value="1"/>
</dbReference>
<dbReference type="OrthoDB" id="9812260at2"/>
<dbReference type="PROSITE" id="PS50887">
    <property type="entry name" value="GGDEF"/>
    <property type="match status" value="1"/>
</dbReference>
<dbReference type="Pfam" id="PF01590">
    <property type="entry name" value="GAF"/>
    <property type="match status" value="1"/>
</dbReference>
<dbReference type="InterPro" id="IPR029016">
    <property type="entry name" value="GAF-like_dom_sf"/>
</dbReference>
<gene>
    <name evidence="3" type="ORF">BSQ44_20025</name>
</gene>
<accession>A0A1L3SVQ7</accession>
<dbReference type="Proteomes" id="UP000182840">
    <property type="component" value="Chromosome"/>
</dbReference>
<dbReference type="STRING" id="1670800.BSQ44_20025"/>
<keyword evidence="4" id="KW-1185">Reference proteome</keyword>
<dbReference type="InterPro" id="IPR035965">
    <property type="entry name" value="PAS-like_dom_sf"/>
</dbReference>
<protein>
    <recommendedName>
        <fullName evidence="5">GGDEF domain-containing protein</fullName>
    </recommendedName>
</protein>
<dbReference type="InterPro" id="IPR000700">
    <property type="entry name" value="PAS-assoc_C"/>
</dbReference>
<dbReference type="PROSITE" id="PS50113">
    <property type="entry name" value="PAC"/>
    <property type="match status" value="1"/>
</dbReference>
<dbReference type="SUPFAM" id="SSF55781">
    <property type="entry name" value="GAF domain-like"/>
    <property type="match status" value="1"/>
</dbReference>
<evidence type="ECO:0000313" key="4">
    <source>
        <dbReference type="Proteomes" id="UP000182840"/>
    </source>
</evidence>
<dbReference type="PANTHER" id="PTHR43102">
    <property type="entry name" value="SLR1143 PROTEIN"/>
    <property type="match status" value="1"/>
</dbReference>
<feature type="domain" description="GGDEF" evidence="2">
    <location>
        <begin position="343"/>
        <end position="475"/>
    </location>
</feature>